<dbReference type="InterPro" id="IPR010028">
    <property type="entry name" value="Acid_phosphatase_pln"/>
</dbReference>
<dbReference type="PANTHER" id="PTHR31284">
    <property type="entry name" value="ACID PHOSPHATASE-LIKE PROTEIN"/>
    <property type="match status" value="1"/>
</dbReference>
<dbReference type="EMBL" id="JACGWL010000008">
    <property type="protein sequence ID" value="KAK4395998.1"/>
    <property type="molecule type" value="Genomic_DNA"/>
</dbReference>
<dbReference type="InterPro" id="IPR005519">
    <property type="entry name" value="Acid_phosphat_B-like"/>
</dbReference>
<proteinExistence type="inferred from homology"/>
<dbReference type="NCBIfam" id="TIGR01675">
    <property type="entry name" value="plant-AP"/>
    <property type="match status" value="1"/>
</dbReference>
<dbReference type="SUPFAM" id="SSF56784">
    <property type="entry name" value="HAD-like"/>
    <property type="match status" value="1"/>
</dbReference>
<evidence type="ECO:0000256" key="3">
    <source>
        <dbReference type="PIRNR" id="PIRNR002674"/>
    </source>
</evidence>
<dbReference type="PIRSF" id="PIRSF002674">
    <property type="entry name" value="VSP"/>
    <property type="match status" value="1"/>
</dbReference>
<dbReference type="PANTHER" id="PTHR31284:SF9">
    <property type="entry name" value="HAD SUPERFAMILY, SUBFAMILY IIIB ACID PHOSPHATASE"/>
    <property type="match status" value="1"/>
</dbReference>
<keyword evidence="6" id="KW-1185">Reference proteome</keyword>
<dbReference type="Pfam" id="PF03767">
    <property type="entry name" value="Acid_phosphat_B"/>
    <property type="match status" value="1"/>
</dbReference>
<keyword evidence="1 4" id="KW-0732">Signal</keyword>
<evidence type="ECO:0000313" key="5">
    <source>
        <dbReference type="EMBL" id="KAK4395998.1"/>
    </source>
</evidence>
<sequence>MFISTMQRLREALVLVFLAICSKAVNSRPFWWPSDTADSSGYCLSWRLAVEANNIRAWRTVPTQCSRHVEAYMTAGQYQRDLNLIVDSICSYVDTVTLSDDGFDAWILDVDDTCQPLLLQREACEPFDPLGFRAWALQGECGAIPDVLRLFNKLVEAGFKVFLVTGRDEETLGEATIQNLESQGFLGYQRLILRSGAYKGVSAITYKSEIRKQLVEEGYRIWGNVGDQWSDVQGDYAGNRTFKLPNPMYFIP</sequence>
<evidence type="ECO:0000256" key="4">
    <source>
        <dbReference type="SAM" id="SignalP"/>
    </source>
</evidence>
<organism evidence="5 6">
    <name type="scientific">Sesamum angolense</name>
    <dbReference type="NCBI Taxonomy" id="2727404"/>
    <lineage>
        <taxon>Eukaryota</taxon>
        <taxon>Viridiplantae</taxon>
        <taxon>Streptophyta</taxon>
        <taxon>Embryophyta</taxon>
        <taxon>Tracheophyta</taxon>
        <taxon>Spermatophyta</taxon>
        <taxon>Magnoliopsida</taxon>
        <taxon>eudicotyledons</taxon>
        <taxon>Gunneridae</taxon>
        <taxon>Pentapetalae</taxon>
        <taxon>asterids</taxon>
        <taxon>lamiids</taxon>
        <taxon>Lamiales</taxon>
        <taxon>Pedaliaceae</taxon>
        <taxon>Sesamum</taxon>
    </lineage>
</organism>
<dbReference type="CDD" id="cd07535">
    <property type="entry name" value="HAD_VSP"/>
    <property type="match status" value="1"/>
</dbReference>
<comment type="similarity">
    <text evidence="3">Belongs to the APS1/VSP family.</text>
</comment>
<evidence type="ECO:0000313" key="6">
    <source>
        <dbReference type="Proteomes" id="UP001289374"/>
    </source>
</evidence>
<feature type="chain" id="PRO_5042241808" evidence="4">
    <location>
        <begin position="28"/>
        <end position="252"/>
    </location>
</feature>
<accession>A0AAE1WMV4</accession>
<dbReference type="InterPro" id="IPR014403">
    <property type="entry name" value="APS1/VSP"/>
</dbReference>
<protein>
    <submittedName>
        <fullName evidence="5">Acid phosphatase 1</fullName>
    </submittedName>
</protein>
<keyword evidence="2" id="KW-0325">Glycoprotein</keyword>
<dbReference type="AlphaFoldDB" id="A0AAE1WMV4"/>
<gene>
    <name evidence="5" type="ORF">Sango_1436400</name>
</gene>
<name>A0AAE1WMV4_9LAMI</name>
<reference evidence="5" key="2">
    <citation type="journal article" date="2024" name="Plant">
        <title>Genomic evolution and insights into agronomic trait innovations of Sesamum species.</title>
        <authorList>
            <person name="Miao H."/>
            <person name="Wang L."/>
            <person name="Qu L."/>
            <person name="Liu H."/>
            <person name="Sun Y."/>
            <person name="Le M."/>
            <person name="Wang Q."/>
            <person name="Wei S."/>
            <person name="Zheng Y."/>
            <person name="Lin W."/>
            <person name="Duan Y."/>
            <person name="Cao H."/>
            <person name="Xiong S."/>
            <person name="Wang X."/>
            <person name="Wei L."/>
            <person name="Li C."/>
            <person name="Ma Q."/>
            <person name="Ju M."/>
            <person name="Zhao R."/>
            <person name="Li G."/>
            <person name="Mu C."/>
            <person name="Tian Q."/>
            <person name="Mei H."/>
            <person name="Zhang T."/>
            <person name="Gao T."/>
            <person name="Zhang H."/>
        </authorList>
    </citation>
    <scope>NUCLEOTIDE SEQUENCE</scope>
    <source>
        <strain evidence="5">K16</strain>
    </source>
</reference>
<dbReference type="GO" id="GO:0003993">
    <property type="term" value="F:acid phosphatase activity"/>
    <property type="evidence" value="ECO:0007669"/>
    <property type="project" value="InterPro"/>
</dbReference>
<dbReference type="Proteomes" id="UP001289374">
    <property type="component" value="Unassembled WGS sequence"/>
</dbReference>
<reference evidence="5" key="1">
    <citation type="submission" date="2020-06" db="EMBL/GenBank/DDBJ databases">
        <authorList>
            <person name="Li T."/>
            <person name="Hu X."/>
            <person name="Zhang T."/>
            <person name="Song X."/>
            <person name="Zhang H."/>
            <person name="Dai N."/>
            <person name="Sheng W."/>
            <person name="Hou X."/>
            <person name="Wei L."/>
        </authorList>
    </citation>
    <scope>NUCLEOTIDE SEQUENCE</scope>
    <source>
        <strain evidence="5">K16</strain>
        <tissue evidence="5">Leaf</tissue>
    </source>
</reference>
<dbReference type="InterPro" id="IPR023214">
    <property type="entry name" value="HAD_sf"/>
</dbReference>
<dbReference type="InterPro" id="IPR036412">
    <property type="entry name" value="HAD-like_sf"/>
</dbReference>
<feature type="signal peptide" evidence="4">
    <location>
        <begin position="1"/>
        <end position="27"/>
    </location>
</feature>
<dbReference type="Gene3D" id="3.40.50.1000">
    <property type="entry name" value="HAD superfamily/HAD-like"/>
    <property type="match status" value="1"/>
</dbReference>
<evidence type="ECO:0000256" key="1">
    <source>
        <dbReference type="ARBA" id="ARBA00022729"/>
    </source>
</evidence>
<comment type="caution">
    <text evidence="5">The sequence shown here is derived from an EMBL/GenBank/DDBJ whole genome shotgun (WGS) entry which is preliminary data.</text>
</comment>
<evidence type="ECO:0000256" key="2">
    <source>
        <dbReference type="ARBA" id="ARBA00023180"/>
    </source>
</evidence>